<reference evidence="2" key="1">
    <citation type="submission" date="2021-01" db="EMBL/GenBank/DDBJ databases">
        <title>Rhizobium sp. strain KVB221 16S ribosomal RNA gene Genome sequencing and assembly.</title>
        <authorList>
            <person name="Kang M."/>
        </authorList>
    </citation>
    <scope>NUCLEOTIDE SEQUENCE</scope>
    <source>
        <strain evidence="2">KVB221</strain>
    </source>
</reference>
<name>A0A937CNZ7_9HYPH</name>
<organism evidence="2 3">
    <name type="scientific">Rhizobium setariae</name>
    <dbReference type="NCBI Taxonomy" id="2801340"/>
    <lineage>
        <taxon>Bacteria</taxon>
        <taxon>Pseudomonadati</taxon>
        <taxon>Pseudomonadota</taxon>
        <taxon>Alphaproteobacteria</taxon>
        <taxon>Hyphomicrobiales</taxon>
        <taxon>Rhizobiaceae</taxon>
        <taxon>Rhizobium/Agrobacterium group</taxon>
        <taxon>Rhizobium</taxon>
    </lineage>
</organism>
<dbReference type="RefSeq" id="WP_201657582.1">
    <property type="nucleotide sequence ID" value="NZ_JAEQNC010000005.1"/>
</dbReference>
<accession>A0A937CNZ7</accession>
<keyword evidence="1" id="KW-0472">Membrane</keyword>
<dbReference type="Proteomes" id="UP000633219">
    <property type="component" value="Unassembled WGS sequence"/>
</dbReference>
<dbReference type="Pfam" id="PF11391">
    <property type="entry name" value="DUF2798"/>
    <property type="match status" value="1"/>
</dbReference>
<dbReference type="InterPro" id="IPR021529">
    <property type="entry name" value="DUF2798"/>
</dbReference>
<dbReference type="EMBL" id="JAEQNC010000005">
    <property type="protein sequence ID" value="MBL0372594.1"/>
    <property type="molecule type" value="Genomic_DNA"/>
</dbReference>
<protein>
    <submittedName>
        <fullName evidence="2">DUF2798 domain-containing protein</fullName>
    </submittedName>
</protein>
<gene>
    <name evidence="2" type="ORF">JJB09_11195</name>
</gene>
<evidence type="ECO:0000313" key="2">
    <source>
        <dbReference type="EMBL" id="MBL0372594.1"/>
    </source>
</evidence>
<dbReference type="AlphaFoldDB" id="A0A937CNZ7"/>
<evidence type="ECO:0000313" key="3">
    <source>
        <dbReference type="Proteomes" id="UP000633219"/>
    </source>
</evidence>
<feature type="transmembrane region" description="Helical" evidence="1">
    <location>
        <begin position="21"/>
        <end position="44"/>
    </location>
</feature>
<sequence>MNNTSAEIAARRPFTLGLPRAFTPYVFSFYMAFIMSFVMSAVLIAVNAGIQDDFGARLLASWRIAFPTAFVIVLGVRPIVLRLVALTVRMA</sequence>
<feature type="transmembrane region" description="Helical" evidence="1">
    <location>
        <begin position="64"/>
        <end position="85"/>
    </location>
</feature>
<keyword evidence="1" id="KW-1133">Transmembrane helix</keyword>
<evidence type="ECO:0000256" key="1">
    <source>
        <dbReference type="SAM" id="Phobius"/>
    </source>
</evidence>
<keyword evidence="1" id="KW-0812">Transmembrane</keyword>
<proteinExistence type="predicted"/>
<comment type="caution">
    <text evidence="2">The sequence shown here is derived from an EMBL/GenBank/DDBJ whole genome shotgun (WGS) entry which is preliminary data.</text>
</comment>
<keyword evidence="3" id="KW-1185">Reference proteome</keyword>